<feature type="transmembrane region" description="Helical" evidence="12">
    <location>
        <begin position="147"/>
        <end position="171"/>
    </location>
</feature>
<dbReference type="GO" id="GO:0015098">
    <property type="term" value="F:molybdate ion transmembrane transporter activity"/>
    <property type="evidence" value="ECO:0007669"/>
    <property type="project" value="InterPro"/>
</dbReference>
<feature type="transmembrane region" description="Helical" evidence="12">
    <location>
        <begin position="450"/>
        <end position="467"/>
    </location>
</feature>
<name>A0A409VZT4_9AGAR</name>
<evidence type="ECO:0000256" key="6">
    <source>
        <dbReference type="ARBA" id="ARBA00022692"/>
    </source>
</evidence>
<evidence type="ECO:0000256" key="3">
    <source>
        <dbReference type="ARBA" id="ARBA00021242"/>
    </source>
</evidence>
<feature type="transmembrane region" description="Helical" evidence="12">
    <location>
        <begin position="412"/>
        <end position="430"/>
    </location>
</feature>
<keyword evidence="7 12" id="KW-1133">Transmembrane helix</keyword>
<dbReference type="InParanoid" id="A0A409VZT4"/>
<dbReference type="PANTHER" id="PTHR23516">
    <property type="entry name" value="SAM (S-ADENOSYL METHIONINE) TRANSPORTER"/>
    <property type="match status" value="1"/>
</dbReference>
<dbReference type="AlphaFoldDB" id="A0A409VZT4"/>
<keyword evidence="9 12" id="KW-0472">Membrane</keyword>
<protein>
    <recommendedName>
        <fullName evidence="3">Molybdate-anion transporter</fullName>
    </recommendedName>
    <alternativeName>
        <fullName evidence="10">Major facilitator superfamily domain-containing protein 5</fullName>
    </alternativeName>
    <alternativeName>
        <fullName evidence="11">Molybdate transporter 2 homolog</fullName>
    </alternativeName>
</protein>
<feature type="transmembrane region" description="Helical" evidence="12">
    <location>
        <begin position="115"/>
        <end position="135"/>
    </location>
</feature>
<dbReference type="OrthoDB" id="263957at2759"/>
<dbReference type="Pfam" id="PF05631">
    <property type="entry name" value="MFS_5"/>
    <property type="match status" value="1"/>
</dbReference>
<comment type="function">
    <text evidence="1">Mediates high-affinity intracellular uptake of the rare oligo-element molybdenum.</text>
</comment>
<proteinExistence type="predicted"/>
<dbReference type="SUPFAM" id="SSF103473">
    <property type="entry name" value="MFS general substrate transporter"/>
    <property type="match status" value="1"/>
</dbReference>
<dbReference type="STRING" id="231916.A0A409VZT4"/>
<accession>A0A409VZT4</accession>
<evidence type="ECO:0000256" key="11">
    <source>
        <dbReference type="ARBA" id="ARBA00032555"/>
    </source>
</evidence>
<dbReference type="GO" id="GO:0005886">
    <property type="term" value="C:plasma membrane"/>
    <property type="evidence" value="ECO:0007669"/>
    <property type="project" value="UniProtKB-SubCell"/>
</dbReference>
<keyword evidence="14" id="KW-1185">Reference proteome</keyword>
<evidence type="ECO:0000256" key="7">
    <source>
        <dbReference type="ARBA" id="ARBA00022989"/>
    </source>
</evidence>
<evidence type="ECO:0000256" key="4">
    <source>
        <dbReference type="ARBA" id="ARBA00022448"/>
    </source>
</evidence>
<dbReference type="PANTHER" id="PTHR23516:SF1">
    <property type="entry name" value="MOLYBDATE-ANION TRANSPORTER"/>
    <property type="match status" value="1"/>
</dbReference>
<dbReference type="GO" id="GO:0006811">
    <property type="term" value="P:monoatomic ion transport"/>
    <property type="evidence" value="ECO:0007669"/>
    <property type="project" value="UniProtKB-KW"/>
</dbReference>
<evidence type="ECO:0000256" key="5">
    <source>
        <dbReference type="ARBA" id="ARBA00022475"/>
    </source>
</evidence>
<evidence type="ECO:0000256" key="8">
    <source>
        <dbReference type="ARBA" id="ARBA00023065"/>
    </source>
</evidence>
<organism evidence="13 14">
    <name type="scientific">Gymnopilus dilepis</name>
    <dbReference type="NCBI Taxonomy" id="231916"/>
    <lineage>
        <taxon>Eukaryota</taxon>
        <taxon>Fungi</taxon>
        <taxon>Dikarya</taxon>
        <taxon>Basidiomycota</taxon>
        <taxon>Agaricomycotina</taxon>
        <taxon>Agaricomycetes</taxon>
        <taxon>Agaricomycetidae</taxon>
        <taxon>Agaricales</taxon>
        <taxon>Agaricineae</taxon>
        <taxon>Hymenogastraceae</taxon>
        <taxon>Gymnopilus</taxon>
    </lineage>
</organism>
<evidence type="ECO:0000313" key="13">
    <source>
        <dbReference type="EMBL" id="PPQ71731.1"/>
    </source>
</evidence>
<dbReference type="EMBL" id="NHYE01005490">
    <property type="protein sequence ID" value="PPQ71731.1"/>
    <property type="molecule type" value="Genomic_DNA"/>
</dbReference>
<dbReference type="InterPro" id="IPR036259">
    <property type="entry name" value="MFS_trans_sf"/>
</dbReference>
<evidence type="ECO:0000256" key="12">
    <source>
        <dbReference type="SAM" id="Phobius"/>
    </source>
</evidence>
<feature type="transmembrane region" description="Helical" evidence="12">
    <location>
        <begin position="85"/>
        <end position="103"/>
    </location>
</feature>
<gene>
    <name evidence="13" type="ORF">CVT26_007641</name>
</gene>
<evidence type="ECO:0000313" key="14">
    <source>
        <dbReference type="Proteomes" id="UP000284706"/>
    </source>
</evidence>
<dbReference type="InterPro" id="IPR008509">
    <property type="entry name" value="MOT2/MFSD5"/>
</dbReference>
<keyword evidence="8" id="KW-0406">Ion transport</keyword>
<feature type="transmembrane region" description="Helical" evidence="12">
    <location>
        <begin position="213"/>
        <end position="231"/>
    </location>
</feature>
<feature type="transmembrane region" description="Helical" evidence="12">
    <location>
        <begin position="243"/>
        <end position="261"/>
    </location>
</feature>
<evidence type="ECO:0000256" key="9">
    <source>
        <dbReference type="ARBA" id="ARBA00023136"/>
    </source>
</evidence>
<feature type="transmembrane region" description="Helical" evidence="12">
    <location>
        <begin position="335"/>
        <end position="362"/>
    </location>
</feature>
<keyword evidence="4" id="KW-0813">Transport</keyword>
<comment type="subcellular location">
    <subcellularLocation>
        <location evidence="2">Cell membrane</location>
        <topology evidence="2">Multi-pass membrane protein</topology>
    </subcellularLocation>
</comment>
<evidence type="ECO:0000256" key="10">
    <source>
        <dbReference type="ARBA" id="ARBA00030646"/>
    </source>
</evidence>
<dbReference type="CDD" id="cd17487">
    <property type="entry name" value="MFS_MFSD5_like"/>
    <property type="match status" value="1"/>
</dbReference>
<comment type="caution">
    <text evidence="13">The sequence shown here is derived from an EMBL/GenBank/DDBJ whole genome shotgun (WGS) entry which is preliminary data.</text>
</comment>
<evidence type="ECO:0000256" key="2">
    <source>
        <dbReference type="ARBA" id="ARBA00004651"/>
    </source>
</evidence>
<evidence type="ECO:0000256" key="1">
    <source>
        <dbReference type="ARBA" id="ARBA00003019"/>
    </source>
</evidence>
<keyword evidence="5" id="KW-1003">Cell membrane</keyword>
<dbReference type="Proteomes" id="UP000284706">
    <property type="component" value="Unassembled WGS sequence"/>
</dbReference>
<sequence>MLNLNNPDAFYETQLIVLGVVCLISLVVDRYLARKTRALLASSASQPARDAADDRLESGKANGPMGSVSPVSGTAAMRSLERKYLVVYAIVMGADWLQGPYVYSLYREQYQFPERLVAVLFVTGFISAGLAAPLVGVWADQHGRRRLCLVFCITYILACLCISIPSLPILLLGRILGGTSTSILFSAFESWLISSSTSLGLPPSDLSTIMGRATLVNGLVATAAGVVSNWLVKKSGGNYVSPFGASAVLLGLGWVVIRAWWAENYGAGGGSAAGGGVVESDLFQVKRLGKAWNIVRQDPLLLTLGLTQTCFEGSMYLFVFLWVPSLQEHSPTPSSLPLGFIFSSFMISMMLGSLLYTAIVSYHQRKQVRAKGEKEKEHLDSSLTLHAKLSSLVCALSALALAISVAKQDEYVRFWAFCLFEACVGMYYPVQGTLRGTLISNEHRATLSSLFRVPLNIFVVVSLLTGVSSARRAVLTASAIMLAGSSLMTGKVIVGRVGDEDEGKGTSGRSRD</sequence>
<dbReference type="Gene3D" id="1.20.1250.20">
    <property type="entry name" value="MFS general substrate transporter like domains"/>
    <property type="match status" value="1"/>
</dbReference>
<feature type="transmembrane region" description="Helical" evidence="12">
    <location>
        <begin position="15"/>
        <end position="33"/>
    </location>
</feature>
<keyword evidence="6 12" id="KW-0812">Transmembrane</keyword>
<reference evidence="13 14" key="1">
    <citation type="journal article" date="2018" name="Evol. Lett.">
        <title>Horizontal gene cluster transfer increased hallucinogenic mushroom diversity.</title>
        <authorList>
            <person name="Reynolds H.T."/>
            <person name="Vijayakumar V."/>
            <person name="Gluck-Thaler E."/>
            <person name="Korotkin H.B."/>
            <person name="Matheny P.B."/>
            <person name="Slot J.C."/>
        </authorList>
    </citation>
    <scope>NUCLEOTIDE SEQUENCE [LARGE SCALE GENOMIC DNA]</scope>
    <source>
        <strain evidence="13 14">SRW20</strain>
    </source>
</reference>